<name>A0A261S1T1_9BORD</name>
<evidence type="ECO:0000256" key="2">
    <source>
        <dbReference type="ARBA" id="ARBA00023015"/>
    </source>
</evidence>
<keyword evidence="2" id="KW-0805">Transcription regulation</keyword>
<reference evidence="7" key="1">
    <citation type="submission" date="2017-05" db="EMBL/GenBank/DDBJ databases">
        <title>Complete and WGS of Bordetella genogroups.</title>
        <authorList>
            <person name="Spilker T."/>
            <person name="Lipuma J."/>
        </authorList>
    </citation>
    <scope>NUCLEOTIDE SEQUENCE [LARGE SCALE GENOMIC DNA]</scope>
    <source>
        <strain evidence="7">AU16122</strain>
    </source>
</reference>
<dbReference type="SUPFAM" id="SSF53850">
    <property type="entry name" value="Periplasmic binding protein-like II"/>
    <property type="match status" value="1"/>
</dbReference>
<dbReference type="InterPro" id="IPR050176">
    <property type="entry name" value="LTTR"/>
</dbReference>
<dbReference type="FunFam" id="1.10.10.10:FF:000001">
    <property type="entry name" value="LysR family transcriptional regulator"/>
    <property type="match status" value="1"/>
</dbReference>
<dbReference type="GO" id="GO:0003700">
    <property type="term" value="F:DNA-binding transcription factor activity"/>
    <property type="evidence" value="ECO:0007669"/>
    <property type="project" value="InterPro"/>
</dbReference>
<sequence length="303" mass="32526">MNTRFIEAFLQIARLKSFRAAADSLHLTQAAISSRIASLEEEVGAKLIERDARDLRLTAAGIRLLEYGEQMLALEKKIQRLGSVSDDVTGLVRIGAVDSVIHTWLIDFLKSLQTTYPGITIQLTSESTASVQRMVKEGCLDIALHAHTVDGEGSTSIACLPIALGWICQPGTSADPKNALERILSAPVITMGRGSHPDHVLGELYRRVGLAPVKIHRVSSIAAILQLVAAGFGCALLPLAAVRPAIESGQVQVIDCGIALPSQPLMVSYSAANEVGKIRAIAELACQECDRFVRALPARYSVK</sequence>
<feature type="domain" description="HTH lysR-type" evidence="5">
    <location>
        <begin position="1"/>
        <end position="58"/>
    </location>
</feature>
<evidence type="ECO:0000313" key="7">
    <source>
        <dbReference type="Proteomes" id="UP000216020"/>
    </source>
</evidence>
<dbReference type="Pfam" id="PF03466">
    <property type="entry name" value="LysR_substrate"/>
    <property type="match status" value="1"/>
</dbReference>
<evidence type="ECO:0000256" key="4">
    <source>
        <dbReference type="ARBA" id="ARBA00023163"/>
    </source>
</evidence>
<dbReference type="PANTHER" id="PTHR30579">
    <property type="entry name" value="TRANSCRIPTIONAL REGULATOR"/>
    <property type="match status" value="1"/>
</dbReference>
<accession>A0A261S1T1</accession>
<comment type="similarity">
    <text evidence="1">Belongs to the LysR transcriptional regulatory family.</text>
</comment>
<gene>
    <name evidence="6" type="ORF">CAL29_24510</name>
</gene>
<dbReference type="AlphaFoldDB" id="A0A261S1T1"/>
<dbReference type="InterPro" id="IPR036390">
    <property type="entry name" value="WH_DNA-bd_sf"/>
</dbReference>
<dbReference type="PROSITE" id="PS50931">
    <property type="entry name" value="HTH_LYSR"/>
    <property type="match status" value="1"/>
</dbReference>
<organism evidence="6 7">
    <name type="scientific">Bordetella genomosp. 10</name>
    <dbReference type="NCBI Taxonomy" id="1416804"/>
    <lineage>
        <taxon>Bacteria</taxon>
        <taxon>Pseudomonadati</taxon>
        <taxon>Pseudomonadota</taxon>
        <taxon>Betaproteobacteria</taxon>
        <taxon>Burkholderiales</taxon>
        <taxon>Alcaligenaceae</taxon>
        <taxon>Bordetella</taxon>
    </lineage>
</organism>
<dbReference type="Proteomes" id="UP000216020">
    <property type="component" value="Unassembled WGS sequence"/>
</dbReference>
<comment type="caution">
    <text evidence="6">The sequence shown here is derived from an EMBL/GenBank/DDBJ whole genome shotgun (WGS) entry which is preliminary data.</text>
</comment>
<dbReference type="InterPro" id="IPR036388">
    <property type="entry name" value="WH-like_DNA-bd_sf"/>
</dbReference>
<dbReference type="RefSeq" id="WP_094855516.1">
    <property type="nucleotide sequence ID" value="NZ_NEVM01000005.1"/>
</dbReference>
<proteinExistence type="inferred from homology"/>
<dbReference type="GO" id="GO:0003677">
    <property type="term" value="F:DNA binding"/>
    <property type="evidence" value="ECO:0007669"/>
    <property type="project" value="UniProtKB-KW"/>
</dbReference>
<keyword evidence="7" id="KW-1185">Reference proteome</keyword>
<dbReference type="InterPro" id="IPR000847">
    <property type="entry name" value="LysR_HTH_N"/>
</dbReference>
<dbReference type="SUPFAM" id="SSF46785">
    <property type="entry name" value="Winged helix' DNA-binding domain"/>
    <property type="match status" value="1"/>
</dbReference>
<evidence type="ECO:0000313" key="6">
    <source>
        <dbReference type="EMBL" id="OZI31101.1"/>
    </source>
</evidence>
<dbReference type="OrthoDB" id="9803735at2"/>
<evidence type="ECO:0000256" key="1">
    <source>
        <dbReference type="ARBA" id="ARBA00009437"/>
    </source>
</evidence>
<dbReference type="Pfam" id="PF00126">
    <property type="entry name" value="HTH_1"/>
    <property type="match status" value="1"/>
</dbReference>
<keyword evidence="4" id="KW-0804">Transcription</keyword>
<dbReference type="Gene3D" id="1.10.10.10">
    <property type="entry name" value="Winged helix-like DNA-binding domain superfamily/Winged helix DNA-binding domain"/>
    <property type="match status" value="1"/>
</dbReference>
<evidence type="ECO:0000256" key="3">
    <source>
        <dbReference type="ARBA" id="ARBA00023125"/>
    </source>
</evidence>
<dbReference type="InterPro" id="IPR005119">
    <property type="entry name" value="LysR_subst-bd"/>
</dbReference>
<dbReference type="CDD" id="cd05466">
    <property type="entry name" value="PBP2_LTTR_substrate"/>
    <property type="match status" value="1"/>
</dbReference>
<protein>
    <submittedName>
        <fullName evidence="6">LysR family transcriptional regulator</fullName>
    </submittedName>
</protein>
<evidence type="ECO:0000259" key="5">
    <source>
        <dbReference type="PROSITE" id="PS50931"/>
    </source>
</evidence>
<keyword evidence="3" id="KW-0238">DNA-binding</keyword>
<dbReference type="EMBL" id="NEVM01000005">
    <property type="protein sequence ID" value="OZI31101.1"/>
    <property type="molecule type" value="Genomic_DNA"/>
</dbReference>
<dbReference type="Gene3D" id="3.40.190.10">
    <property type="entry name" value="Periplasmic binding protein-like II"/>
    <property type="match status" value="2"/>
</dbReference>
<dbReference type="PRINTS" id="PR00039">
    <property type="entry name" value="HTHLYSR"/>
</dbReference>